<dbReference type="PANTHER" id="PTHR43761:SF1">
    <property type="entry name" value="D-ISOMER SPECIFIC 2-HYDROXYACID DEHYDROGENASE CATALYTIC DOMAIN-CONTAINING PROTEIN-RELATED"/>
    <property type="match status" value="1"/>
</dbReference>
<dbReference type="PANTHER" id="PTHR43761">
    <property type="entry name" value="D-ISOMER SPECIFIC 2-HYDROXYACID DEHYDROGENASE FAMILY PROTEIN (AFU_ORTHOLOGUE AFUA_1G13630)"/>
    <property type="match status" value="1"/>
</dbReference>
<organism evidence="7 8">
    <name type="scientific">Caldalkalibacillus horti</name>
    <dbReference type="NCBI Taxonomy" id="77523"/>
    <lineage>
        <taxon>Bacteria</taxon>
        <taxon>Bacillati</taxon>
        <taxon>Bacillota</taxon>
        <taxon>Bacilli</taxon>
        <taxon>Bacillales</taxon>
        <taxon>Bacillaceae</taxon>
        <taxon>Caldalkalibacillus</taxon>
    </lineage>
</organism>
<evidence type="ECO:0000256" key="4">
    <source>
        <dbReference type="RuleBase" id="RU003719"/>
    </source>
</evidence>
<dbReference type="PROSITE" id="PS00670">
    <property type="entry name" value="D_2_HYDROXYACID_DH_2"/>
    <property type="match status" value="1"/>
</dbReference>
<evidence type="ECO:0000259" key="5">
    <source>
        <dbReference type="Pfam" id="PF00389"/>
    </source>
</evidence>
<dbReference type="SUPFAM" id="SSF51735">
    <property type="entry name" value="NAD(P)-binding Rossmann-fold domains"/>
    <property type="match status" value="1"/>
</dbReference>
<dbReference type="GO" id="GO:0008465">
    <property type="term" value="F:hydroxypyruvate reductase (NADH) activity"/>
    <property type="evidence" value="ECO:0007669"/>
    <property type="project" value="UniProtKB-EC"/>
</dbReference>
<dbReference type="Pfam" id="PF00389">
    <property type="entry name" value="2-Hacid_dh"/>
    <property type="match status" value="1"/>
</dbReference>
<dbReference type="InterPro" id="IPR050418">
    <property type="entry name" value="D-iso_2-hydroxyacid_DH_PdxB"/>
</dbReference>
<protein>
    <submittedName>
        <fullName evidence="7">Glycerate dehydrogenase</fullName>
        <ecNumber evidence="7">1.1.1.29</ecNumber>
    </submittedName>
</protein>
<reference evidence="7 8" key="1">
    <citation type="submission" date="2023-07" db="EMBL/GenBank/DDBJ databases">
        <title>Genomic Encyclopedia of Type Strains, Phase IV (KMG-IV): sequencing the most valuable type-strain genomes for metagenomic binning, comparative biology and taxonomic classification.</title>
        <authorList>
            <person name="Goeker M."/>
        </authorList>
    </citation>
    <scope>NUCLEOTIDE SEQUENCE [LARGE SCALE GENOMIC DNA]</scope>
    <source>
        <strain evidence="7 8">DSM 12751</strain>
    </source>
</reference>
<keyword evidence="8" id="KW-1185">Reference proteome</keyword>
<dbReference type="InterPro" id="IPR006140">
    <property type="entry name" value="D-isomer_DH_NAD-bd"/>
</dbReference>
<comment type="caution">
    <text evidence="7">The sequence shown here is derived from an EMBL/GenBank/DDBJ whole genome shotgun (WGS) entry which is preliminary data.</text>
</comment>
<feature type="domain" description="D-isomer specific 2-hydroxyacid dehydrogenase catalytic" evidence="5">
    <location>
        <begin position="21"/>
        <end position="314"/>
    </location>
</feature>
<dbReference type="EC" id="1.1.1.29" evidence="7"/>
<dbReference type="RefSeq" id="WP_307396379.1">
    <property type="nucleotide sequence ID" value="NZ_BAAADK010000001.1"/>
</dbReference>
<keyword evidence="2 4" id="KW-0560">Oxidoreductase</keyword>
<evidence type="ECO:0000313" key="7">
    <source>
        <dbReference type="EMBL" id="MDQ0167455.1"/>
    </source>
</evidence>
<sequence length="319" mass="34962">MKIVVLDGYTLNPGDLSWDELASFGELSVFDRTPVDLIEERAKEAEIVFTNKTPLREDILSKLPNLKYIGVFATGYDNVDVDAAAKLNITVTNIPAYSTDSVAQVTFALLLELTNAVHAHHLEVHKGRWQSSPDFTFSVQPQMELSGKTLGIVGYGTIGAKVAEIGRAFGMKILAYRRTTSTDIPFENFRYVPLAELLAESDVVSLHCPLTQETEKLMNKETLALMKSSSYLINTSRGKLIDEEALAYSLKSGKIAGAGLDVLSVEPPTENHQLIGLSNVVITPHIAWASLEARQRLLKIAVKNVQAFLAGNPVHVVSR</sequence>
<accession>A0ABT9W2H1</accession>
<dbReference type="EMBL" id="JAUSTY010000016">
    <property type="protein sequence ID" value="MDQ0167455.1"/>
    <property type="molecule type" value="Genomic_DNA"/>
</dbReference>
<dbReference type="PROSITE" id="PS00671">
    <property type="entry name" value="D_2_HYDROXYACID_DH_3"/>
    <property type="match status" value="1"/>
</dbReference>
<dbReference type="InterPro" id="IPR006139">
    <property type="entry name" value="D-isomer_2_OHA_DH_cat_dom"/>
</dbReference>
<feature type="domain" description="D-isomer specific 2-hydroxyacid dehydrogenase NAD-binding" evidence="6">
    <location>
        <begin position="107"/>
        <end position="287"/>
    </location>
</feature>
<evidence type="ECO:0000259" key="6">
    <source>
        <dbReference type="Pfam" id="PF02826"/>
    </source>
</evidence>
<dbReference type="Proteomes" id="UP001235840">
    <property type="component" value="Unassembled WGS sequence"/>
</dbReference>
<dbReference type="InterPro" id="IPR029753">
    <property type="entry name" value="D-isomer_DH_CS"/>
</dbReference>
<comment type="similarity">
    <text evidence="1 4">Belongs to the D-isomer specific 2-hydroxyacid dehydrogenase family.</text>
</comment>
<dbReference type="CDD" id="cd12162">
    <property type="entry name" value="2-Hacid_dh_4"/>
    <property type="match status" value="1"/>
</dbReference>
<dbReference type="Pfam" id="PF02826">
    <property type="entry name" value="2-Hacid_dh_C"/>
    <property type="match status" value="1"/>
</dbReference>
<evidence type="ECO:0000256" key="3">
    <source>
        <dbReference type="ARBA" id="ARBA00023027"/>
    </source>
</evidence>
<dbReference type="InterPro" id="IPR036291">
    <property type="entry name" value="NAD(P)-bd_dom_sf"/>
</dbReference>
<gene>
    <name evidence="7" type="ORF">J2S11_003380</name>
</gene>
<keyword evidence="3" id="KW-0520">NAD</keyword>
<evidence type="ECO:0000256" key="2">
    <source>
        <dbReference type="ARBA" id="ARBA00023002"/>
    </source>
</evidence>
<evidence type="ECO:0000313" key="8">
    <source>
        <dbReference type="Proteomes" id="UP001235840"/>
    </source>
</evidence>
<dbReference type="Gene3D" id="3.40.50.720">
    <property type="entry name" value="NAD(P)-binding Rossmann-like Domain"/>
    <property type="match status" value="2"/>
</dbReference>
<proteinExistence type="inferred from homology"/>
<dbReference type="SUPFAM" id="SSF52283">
    <property type="entry name" value="Formate/glycerate dehydrogenase catalytic domain-like"/>
    <property type="match status" value="1"/>
</dbReference>
<evidence type="ECO:0000256" key="1">
    <source>
        <dbReference type="ARBA" id="ARBA00005854"/>
    </source>
</evidence>
<name>A0ABT9W2H1_9BACI</name>